<keyword evidence="2" id="KW-1003">Cell membrane</keyword>
<evidence type="ECO:0000256" key="9">
    <source>
        <dbReference type="SAM" id="Phobius"/>
    </source>
</evidence>
<keyword evidence="7 9" id="KW-0472">Membrane</keyword>
<evidence type="ECO:0000313" key="12">
    <source>
        <dbReference type="Proteomes" id="UP000034838"/>
    </source>
</evidence>
<evidence type="ECO:0000259" key="10">
    <source>
        <dbReference type="Pfam" id="PF13231"/>
    </source>
</evidence>
<dbReference type="Pfam" id="PF13231">
    <property type="entry name" value="PMT_2"/>
    <property type="match status" value="1"/>
</dbReference>
<feature type="transmembrane region" description="Helical" evidence="9">
    <location>
        <begin position="158"/>
        <end position="176"/>
    </location>
</feature>
<feature type="transmembrane region" description="Helical" evidence="9">
    <location>
        <begin position="183"/>
        <end position="207"/>
    </location>
</feature>
<dbReference type="GO" id="GO:0016763">
    <property type="term" value="F:pentosyltransferase activity"/>
    <property type="evidence" value="ECO:0007669"/>
    <property type="project" value="TreeGrafter"/>
</dbReference>
<feature type="region of interest" description="Disordered" evidence="8">
    <location>
        <begin position="364"/>
        <end position="394"/>
    </location>
</feature>
<proteinExistence type="predicted"/>
<feature type="transmembrane region" description="Helical" evidence="9">
    <location>
        <begin position="397"/>
        <end position="419"/>
    </location>
</feature>
<evidence type="ECO:0000256" key="7">
    <source>
        <dbReference type="ARBA" id="ARBA00023136"/>
    </source>
</evidence>
<protein>
    <recommendedName>
        <fullName evidence="10">Glycosyltransferase RgtA/B/C/D-like domain-containing protein</fullName>
    </recommendedName>
</protein>
<feature type="domain" description="Glycosyltransferase RgtA/B/C/D-like" evidence="10">
    <location>
        <begin position="96"/>
        <end position="236"/>
    </location>
</feature>
<dbReference type="PANTHER" id="PTHR33908:SF11">
    <property type="entry name" value="MEMBRANE PROTEIN"/>
    <property type="match status" value="1"/>
</dbReference>
<dbReference type="EMBL" id="LBDA02000028">
    <property type="protein sequence ID" value="OIK27221.1"/>
    <property type="molecule type" value="Genomic_DNA"/>
</dbReference>
<reference evidence="11" key="1">
    <citation type="submission" date="2016-10" db="EMBL/GenBank/DDBJ databases">
        <title>Genome sequence of Streptomyces malaysiense MUSC 136.</title>
        <authorList>
            <person name="Lee L.-H."/>
            <person name="Ser H.-L."/>
        </authorList>
    </citation>
    <scope>NUCLEOTIDE SEQUENCE [LARGE SCALE GENOMIC DNA]</scope>
    <source>
        <strain evidence="11">MUSC 136</strain>
    </source>
</reference>
<keyword evidence="3" id="KW-0328">Glycosyltransferase</keyword>
<evidence type="ECO:0000256" key="3">
    <source>
        <dbReference type="ARBA" id="ARBA00022676"/>
    </source>
</evidence>
<evidence type="ECO:0000313" key="11">
    <source>
        <dbReference type="EMBL" id="OIK27221.1"/>
    </source>
</evidence>
<feature type="transmembrane region" description="Helical" evidence="9">
    <location>
        <begin position="272"/>
        <end position="289"/>
    </location>
</feature>
<keyword evidence="5 9" id="KW-0812">Transmembrane</keyword>
<dbReference type="InterPro" id="IPR050297">
    <property type="entry name" value="LipidA_mod_glycosyltrf_83"/>
</dbReference>
<comment type="caution">
    <text evidence="11">The sequence shown here is derived from an EMBL/GenBank/DDBJ whole genome shotgun (WGS) entry which is preliminary data.</text>
</comment>
<keyword evidence="6 9" id="KW-1133">Transmembrane helix</keyword>
<feature type="transmembrane region" description="Helical" evidence="9">
    <location>
        <begin position="327"/>
        <end position="350"/>
    </location>
</feature>
<dbReference type="Proteomes" id="UP000034838">
    <property type="component" value="Unassembled WGS sequence"/>
</dbReference>
<keyword evidence="12" id="KW-1185">Reference proteome</keyword>
<dbReference type="PANTHER" id="PTHR33908">
    <property type="entry name" value="MANNOSYLTRANSFERASE YKCB-RELATED"/>
    <property type="match status" value="1"/>
</dbReference>
<comment type="subcellular location">
    <subcellularLocation>
        <location evidence="1">Cell membrane</location>
        <topology evidence="1">Multi-pass membrane protein</topology>
    </subcellularLocation>
</comment>
<feature type="transmembrane region" description="Helical" evidence="9">
    <location>
        <begin position="219"/>
        <end position="242"/>
    </location>
</feature>
<evidence type="ECO:0000256" key="6">
    <source>
        <dbReference type="ARBA" id="ARBA00022989"/>
    </source>
</evidence>
<evidence type="ECO:0000256" key="1">
    <source>
        <dbReference type="ARBA" id="ARBA00004651"/>
    </source>
</evidence>
<evidence type="ECO:0000256" key="2">
    <source>
        <dbReference type="ARBA" id="ARBA00022475"/>
    </source>
</evidence>
<feature type="transmembrane region" description="Helical" evidence="9">
    <location>
        <begin position="105"/>
        <end position="127"/>
    </location>
</feature>
<evidence type="ECO:0000256" key="5">
    <source>
        <dbReference type="ARBA" id="ARBA00022692"/>
    </source>
</evidence>
<accession>A0A1J4Q267</accession>
<evidence type="ECO:0000256" key="8">
    <source>
        <dbReference type="SAM" id="MobiDB-lite"/>
    </source>
</evidence>
<dbReference type="AlphaFoldDB" id="A0A1J4Q267"/>
<sequence>MAKDRAVVNVGLPVEAVEAVPAPSRKPPGGRGRRGVVAGVPAAVMLTFGLWGLDRGGMWRDEAVTFQVAGRTVPQIWRLVHGVDAVHGLYYVLMHAVLAVHADEVVLRLPSVAGAVVTAALVAEVGARLARPRVGLWAGLLYAVNPMAGHYAQEGRSYALVAAGVMGATLLLLRGVERGAWWGYGLVLGVTCWLHEFAVLLLPAHAVALALARVRGRVWRGWGCAASAVLLCLLPMVVVSRAQAAQVAWLRRPTEETAAGLARQFFGASQEVYWVCLGLAVVGLLAGMAGRKGEITLAGVAAPLVVVPPGVLMLASQSSPPLYVDRYVLYALAGAPLLVAAGGDRVAAIAGRLWPGGRWADVLPSGRRRSRGGASADTRGPRPPAGPGPSARRPPRAYRAALLGLLLIALVPLLQFPLLRQDRDPARRPDDLAAIARAAARGMRKGDAVLYLPGYTRNTELAYPQAFRGTRDLALARAGDVSGTLYGMEAPAVDVRRRMAGVRRVWVVADRSVLAGRWTPRDPGERAGLDLLRREFAVRGEAVRGRTAVRLYARPLSPAGLRPPSLPPRPVRW</sequence>
<organism evidence="11 12">
    <name type="scientific">Streptomyces malaysiense</name>
    <dbReference type="NCBI Taxonomy" id="1428626"/>
    <lineage>
        <taxon>Bacteria</taxon>
        <taxon>Bacillati</taxon>
        <taxon>Actinomycetota</taxon>
        <taxon>Actinomycetes</taxon>
        <taxon>Kitasatosporales</taxon>
        <taxon>Streptomycetaceae</taxon>
        <taxon>Streptomyces</taxon>
    </lineage>
</organism>
<name>A0A1J4Q267_9ACTN</name>
<feature type="transmembrane region" description="Helical" evidence="9">
    <location>
        <begin position="134"/>
        <end position="152"/>
    </location>
</feature>
<keyword evidence="4" id="KW-0808">Transferase</keyword>
<evidence type="ECO:0000256" key="4">
    <source>
        <dbReference type="ARBA" id="ARBA00022679"/>
    </source>
</evidence>
<dbReference type="InterPro" id="IPR038731">
    <property type="entry name" value="RgtA/B/C-like"/>
</dbReference>
<gene>
    <name evidence="11" type="ORF">VT52_012745</name>
</gene>
<feature type="transmembrane region" description="Helical" evidence="9">
    <location>
        <begin position="295"/>
        <end position="315"/>
    </location>
</feature>
<feature type="transmembrane region" description="Helical" evidence="9">
    <location>
        <begin position="35"/>
        <end position="53"/>
    </location>
</feature>
<dbReference type="GO" id="GO:0005886">
    <property type="term" value="C:plasma membrane"/>
    <property type="evidence" value="ECO:0007669"/>
    <property type="project" value="UniProtKB-SubCell"/>
</dbReference>
<dbReference type="GO" id="GO:0009103">
    <property type="term" value="P:lipopolysaccharide biosynthetic process"/>
    <property type="evidence" value="ECO:0007669"/>
    <property type="project" value="UniProtKB-ARBA"/>
</dbReference>